<dbReference type="RefSeq" id="WP_066452160.1">
    <property type="nucleotide sequence ID" value="NZ_CP014226.1"/>
</dbReference>
<evidence type="ECO:0008006" key="4">
    <source>
        <dbReference type="Google" id="ProtNLM"/>
    </source>
</evidence>
<evidence type="ECO:0000313" key="3">
    <source>
        <dbReference type="Proteomes" id="UP000063387"/>
    </source>
</evidence>
<dbReference type="STRING" id="507626.LOKO_00315"/>
<dbReference type="KEGG" id="hco:LOKO_00315"/>
<proteinExistence type="predicted"/>
<reference evidence="2 3" key="2">
    <citation type="submission" date="2016-02" db="EMBL/GenBank/DDBJ databases">
        <authorList>
            <person name="Wen L."/>
            <person name="He K."/>
            <person name="Yang H."/>
        </authorList>
    </citation>
    <scope>NUCLEOTIDE SEQUENCE [LARGE SCALE GENOMIC DNA]</scope>
    <source>
        <strain evidence="2 3">AGD 8-3</strain>
    </source>
</reference>
<dbReference type="PATRIC" id="fig|507626.3.peg.310"/>
<keyword evidence="1" id="KW-0812">Transmembrane</keyword>
<evidence type="ECO:0000313" key="2">
    <source>
        <dbReference type="EMBL" id="AMC99411.1"/>
    </source>
</evidence>
<evidence type="ECO:0000256" key="1">
    <source>
        <dbReference type="SAM" id="Phobius"/>
    </source>
</evidence>
<dbReference type="AlphaFoldDB" id="A0A0X8HB63"/>
<gene>
    <name evidence="2" type="ORF">LOKO_00315</name>
</gene>
<dbReference type="EMBL" id="CP014226">
    <property type="protein sequence ID" value="AMC99411.1"/>
    <property type="molecule type" value="Genomic_DNA"/>
</dbReference>
<dbReference type="Proteomes" id="UP000063387">
    <property type="component" value="Chromosome"/>
</dbReference>
<name>A0A0X8HB63_9GAMM</name>
<keyword evidence="1" id="KW-1133">Transmembrane helix</keyword>
<dbReference type="InterPro" id="IPR010865">
    <property type="entry name" value="DUF1499"/>
</dbReference>
<accession>A0A0X8HB63</accession>
<reference evidence="2 3" key="1">
    <citation type="journal article" date="2016" name="Genome Announc.">
        <title>Draft Genome Sequence of 'Halomonas chromatireducens' Strain AGD 8-3, a Haloalkaliphilic Chromate- and Selenite-Reducing Gammaproteobacterium.</title>
        <authorList>
            <person name="Sharko F.S."/>
            <person name="Shapovalova A.A."/>
            <person name="Tsygankova S.V."/>
            <person name="Komova A.V."/>
            <person name="Boulygina E.S."/>
            <person name="Teslyuk A.B."/>
            <person name="Gotovtsev P.M."/>
            <person name="Namsaraev Z.B."/>
            <person name="Khijniak T.V."/>
            <person name="Nedoluzhko A.V."/>
            <person name="Vasilov R.G."/>
        </authorList>
    </citation>
    <scope>NUCLEOTIDE SEQUENCE [LARGE SCALE GENOMIC DNA]</scope>
    <source>
        <strain evidence="2 3">AGD 8-3</strain>
    </source>
</reference>
<keyword evidence="3" id="KW-1185">Reference proteome</keyword>
<protein>
    <recommendedName>
        <fullName evidence="4">DUF1499 domain-containing protein</fullName>
    </recommendedName>
</protein>
<sequence>MHSARRGGRWPSVSGLLALALLGLATLLMAAAGPTYRMEWLSLSGAFDLLRYGAYAAFASAGLGLITLVAAAFCRRVKAALVGGLALIGTMALLIVPLTHLQQARSAPAIHDITTDTEDPPSFRALVEAREAAPNAVEYPGEAFARLQHEAYPHIEPLELSMPLSDAFDAAVAEVKAAGWELVAVDDGIIEAVATTTWFGFEDDVVIRLRESGAGVRVDIRSASRIGRSDIGANAARIHGYLTKLESRAQRETGAVD</sequence>
<organism evidence="2 3">
    <name type="scientific">Halomonas chromatireducens</name>
    <dbReference type="NCBI Taxonomy" id="507626"/>
    <lineage>
        <taxon>Bacteria</taxon>
        <taxon>Pseudomonadati</taxon>
        <taxon>Pseudomonadota</taxon>
        <taxon>Gammaproteobacteria</taxon>
        <taxon>Oceanospirillales</taxon>
        <taxon>Halomonadaceae</taxon>
        <taxon>Halomonas</taxon>
    </lineage>
</organism>
<feature type="transmembrane region" description="Helical" evidence="1">
    <location>
        <begin position="80"/>
        <end position="98"/>
    </location>
</feature>
<dbReference type="Pfam" id="PF07386">
    <property type="entry name" value="DUF1499"/>
    <property type="match status" value="1"/>
</dbReference>
<keyword evidence="1" id="KW-0472">Membrane</keyword>
<feature type="transmembrane region" description="Helical" evidence="1">
    <location>
        <begin position="54"/>
        <end position="73"/>
    </location>
</feature>